<evidence type="ECO:0000313" key="2">
    <source>
        <dbReference type="EMBL" id="KJU86693.1"/>
    </source>
</evidence>
<proteinExistence type="predicted"/>
<feature type="domain" description="Helix-turn-helix" evidence="1">
    <location>
        <begin position="64"/>
        <end position="109"/>
    </location>
</feature>
<dbReference type="GO" id="GO:0003677">
    <property type="term" value="F:DNA binding"/>
    <property type="evidence" value="ECO:0007669"/>
    <property type="project" value="UniProtKB-KW"/>
</dbReference>
<keyword evidence="2" id="KW-0238">DNA-binding</keyword>
<comment type="caution">
    <text evidence="2">The sequence shown here is derived from an EMBL/GenBank/DDBJ whole genome shotgun (WGS) entry which is preliminary data.</text>
</comment>
<name>A0A0F3H171_9BACT</name>
<evidence type="ECO:0000259" key="1">
    <source>
        <dbReference type="Pfam" id="PF12728"/>
    </source>
</evidence>
<accession>A0A0F3H171</accession>
<organism evidence="2 3">
    <name type="scientific">Candidatus Magnetobacterium bavaricum</name>
    <dbReference type="NCBI Taxonomy" id="29290"/>
    <lineage>
        <taxon>Bacteria</taxon>
        <taxon>Pseudomonadati</taxon>
        <taxon>Nitrospirota</taxon>
        <taxon>Thermodesulfovibrionia</taxon>
        <taxon>Thermodesulfovibrionales</taxon>
        <taxon>Candidatus Magnetobacteriaceae</taxon>
        <taxon>Candidatus Magnetobacterium</taxon>
    </lineage>
</organism>
<sequence>MIKKTPPPPDAAVLKTEGGYLMKAELMLPSELVEQIAASVIERLRPLIAINERKIETGTDTIFDVKLLCDYLKVTPTWIYERTHLNEIPFIKIGGQLRFKKKAIDKWVDSFEIPAASKYKGKLKALK</sequence>
<reference evidence="2 3" key="1">
    <citation type="submission" date="2015-02" db="EMBL/GenBank/DDBJ databases">
        <title>Single-cell genomics of uncultivated deep-branching MTB reveals a conserved set of magnetosome genes.</title>
        <authorList>
            <person name="Kolinko S."/>
            <person name="Richter M."/>
            <person name="Glockner F.O."/>
            <person name="Brachmann A."/>
            <person name="Schuler D."/>
        </authorList>
    </citation>
    <scope>NUCLEOTIDE SEQUENCE [LARGE SCALE GENOMIC DNA]</scope>
    <source>
        <strain evidence="2">TM-1</strain>
    </source>
</reference>
<dbReference type="Pfam" id="PF12728">
    <property type="entry name" value="HTH_17"/>
    <property type="match status" value="1"/>
</dbReference>
<dbReference type="NCBIfam" id="TIGR01764">
    <property type="entry name" value="excise"/>
    <property type="match status" value="1"/>
</dbReference>
<gene>
    <name evidence="2" type="ORF">MBAV_001108</name>
</gene>
<protein>
    <submittedName>
        <fullName evidence="2">Excisionase/Xis, DNA-binding domain protein</fullName>
    </submittedName>
</protein>
<dbReference type="EMBL" id="LACI01000491">
    <property type="protein sequence ID" value="KJU86693.1"/>
    <property type="molecule type" value="Genomic_DNA"/>
</dbReference>
<evidence type="ECO:0000313" key="3">
    <source>
        <dbReference type="Proteomes" id="UP000033423"/>
    </source>
</evidence>
<dbReference type="AlphaFoldDB" id="A0A0F3H171"/>
<keyword evidence="3" id="KW-1185">Reference proteome</keyword>
<dbReference type="InterPro" id="IPR010093">
    <property type="entry name" value="SinI_DNA-bd"/>
</dbReference>
<dbReference type="Proteomes" id="UP000033423">
    <property type="component" value="Unassembled WGS sequence"/>
</dbReference>
<dbReference type="InterPro" id="IPR041657">
    <property type="entry name" value="HTH_17"/>
</dbReference>